<dbReference type="EMBL" id="KQ947409">
    <property type="protein sequence ID" value="KUJ20706.1"/>
    <property type="molecule type" value="Genomic_DNA"/>
</dbReference>
<dbReference type="STRING" id="149040.A0A194XKN8"/>
<dbReference type="PROSITE" id="PS00065">
    <property type="entry name" value="D_2_HYDROXYACID_DH_1"/>
    <property type="match status" value="1"/>
</dbReference>
<protein>
    <submittedName>
        <fullName evidence="4">D-isomer-specific 2-hydroxyacid dehydrogenase-like protein</fullName>
    </submittedName>
</protein>
<evidence type="ECO:0000256" key="2">
    <source>
        <dbReference type="ARBA" id="ARBA00023027"/>
    </source>
</evidence>
<dbReference type="Gene3D" id="3.40.50.720">
    <property type="entry name" value="NAD(P)-binding Rossmann-like Domain"/>
    <property type="match status" value="2"/>
</dbReference>
<evidence type="ECO:0000313" key="4">
    <source>
        <dbReference type="EMBL" id="KUJ20706.1"/>
    </source>
</evidence>
<dbReference type="PANTHER" id="PTHR43333">
    <property type="entry name" value="2-HACID_DH_C DOMAIN-CONTAINING PROTEIN"/>
    <property type="match status" value="1"/>
</dbReference>
<gene>
    <name evidence="4" type="ORF">LY89DRAFT_611047</name>
</gene>
<keyword evidence="2" id="KW-0520">NAD</keyword>
<feature type="domain" description="D-isomer specific 2-hydroxyacid dehydrogenase NAD-binding" evidence="3">
    <location>
        <begin position="232"/>
        <end position="332"/>
    </location>
</feature>
<dbReference type="GO" id="GO:0051287">
    <property type="term" value="F:NAD binding"/>
    <property type="evidence" value="ECO:0007669"/>
    <property type="project" value="InterPro"/>
</dbReference>
<dbReference type="Proteomes" id="UP000070700">
    <property type="component" value="Unassembled WGS sequence"/>
</dbReference>
<evidence type="ECO:0000259" key="3">
    <source>
        <dbReference type="Pfam" id="PF02826"/>
    </source>
</evidence>
<dbReference type="InterPro" id="IPR036291">
    <property type="entry name" value="NAD(P)-bd_dom_sf"/>
</dbReference>
<dbReference type="InterPro" id="IPR006140">
    <property type="entry name" value="D-isomer_DH_NAD-bd"/>
</dbReference>
<dbReference type="KEGG" id="psco:LY89DRAFT_611047"/>
<dbReference type="OrthoDB" id="298012at2759"/>
<feature type="domain" description="D-isomer specific 2-hydroxyacid dehydrogenase NAD-binding" evidence="3">
    <location>
        <begin position="128"/>
        <end position="201"/>
    </location>
</feature>
<evidence type="ECO:0000313" key="5">
    <source>
        <dbReference type="Proteomes" id="UP000070700"/>
    </source>
</evidence>
<dbReference type="GO" id="GO:0016491">
    <property type="term" value="F:oxidoreductase activity"/>
    <property type="evidence" value="ECO:0007669"/>
    <property type="project" value="UniProtKB-KW"/>
</dbReference>
<dbReference type="AlphaFoldDB" id="A0A194XKN8"/>
<sequence>MGDAPTPEREYILIALPFPLDEKMEGILSEIKKKHSQVKIDYRFITFFQGWRMGDSSIPEEIWGKATILVTFQILPPNLDIIKNLKLIHLGSAGANHLAESPIWKDTDIPITNSSGVHGPQIAEWVIMQILTNSHKEKLMVEWQKQHKWGPHTEVGFVRDSVGQRLGVLGYGAIGRQTARICKAMGMDVIAYTASPRKTPESKKDSGYIVPGTGDEDGLIPSEWYSGLDKPSLHNFLKQDIDVLLISVPLTEQTKHMLGAEEFAILGKTNAFIVNIARGAVLVQDDLIKALKKTPEEGGLRGAALDVTDPEPLPEDNELWDLKNVAVTPHVSGLGTMYANRTFEILERNLTHIEKGEKLINEVDKKKGY</sequence>
<organism evidence="4 5">
    <name type="scientific">Mollisia scopiformis</name>
    <name type="common">Conifer needle endophyte fungus</name>
    <name type="synonym">Phialocephala scopiformis</name>
    <dbReference type="NCBI Taxonomy" id="149040"/>
    <lineage>
        <taxon>Eukaryota</taxon>
        <taxon>Fungi</taxon>
        <taxon>Dikarya</taxon>
        <taxon>Ascomycota</taxon>
        <taxon>Pezizomycotina</taxon>
        <taxon>Leotiomycetes</taxon>
        <taxon>Helotiales</taxon>
        <taxon>Mollisiaceae</taxon>
        <taxon>Mollisia</taxon>
    </lineage>
</organism>
<dbReference type="RefSeq" id="XP_018075061.1">
    <property type="nucleotide sequence ID" value="XM_018210567.1"/>
</dbReference>
<dbReference type="InParanoid" id="A0A194XKN8"/>
<reference evidence="4 5" key="1">
    <citation type="submission" date="2015-10" db="EMBL/GenBank/DDBJ databases">
        <title>Full genome of DAOMC 229536 Phialocephala scopiformis, a fungal endophyte of spruce producing the potent anti-insectan compound rugulosin.</title>
        <authorList>
            <consortium name="DOE Joint Genome Institute"/>
            <person name="Walker A.K."/>
            <person name="Frasz S.L."/>
            <person name="Seifert K.A."/>
            <person name="Miller J.D."/>
            <person name="Mondo S.J."/>
            <person name="Labutti K."/>
            <person name="Lipzen A."/>
            <person name="Dockter R."/>
            <person name="Kennedy M."/>
            <person name="Grigoriev I.V."/>
            <person name="Spatafora J.W."/>
        </authorList>
    </citation>
    <scope>NUCLEOTIDE SEQUENCE [LARGE SCALE GENOMIC DNA]</scope>
    <source>
        <strain evidence="4 5">CBS 120377</strain>
    </source>
</reference>
<dbReference type="GeneID" id="28820293"/>
<name>A0A194XKN8_MOLSC</name>
<keyword evidence="1" id="KW-0560">Oxidoreductase</keyword>
<accession>A0A194XKN8</accession>
<dbReference type="SUPFAM" id="SSF52283">
    <property type="entry name" value="Formate/glycerate dehydrogenase catalytic domain-like"/>
    <property type="match status" value="1"/>
</dbReference>
<dbReference type="SUPFAM" id="SSF51735">
    <property type="entry name" value="NAD(P)-binding Rossmann-fold domains"/>
    <property type="match status" value="1"/>
</dbReference>
<evidence type="ECO:0000256" key="1">
    <source>
        <dbReference type="ARBA" id="ARBA00023002"/>
    </source>
</evidence>
<proteinExistence type="predicted"/>
<dbReference type="CDD" id="cd12163">
    <property type="entry name" value="2-Hacid_dh_5"/>
    <property type="match status" value="1"/>
</dbReference>
<dbReference type="Pfam" id="PF02826">
    <property type="entry name" value="2-Hacid_dh_C"/>
    <property type="match status" value="2"/>
</dbReference>
<keyword evidence="5" id="KW-1185">Reference proteome</keyword>
<dbReference type="InterPro" id="IPR029752">
    <property type="entry name" value="D-isomer_DH_CS1"/>
</dbReference>
<dbReference type="PANTHER" id="PTHR43333:SF1">
    <property type="entry name" value="D-ISOMER SPECIFIC 2-HYDROXYACID DEHYDROGENASE NAD-BINDING DOMAIN-CONTAINING PROTEIN"/>
    <property type="match status" value="1"/>
</dbReference>